<accession>A0A942E9F4</accession>
<dbReference type="AlphaFoldDB" id="A0A942E9F4"/>
<dbReference type="RefSeq" id="WP_212659661.1">
    <property type="nucleotide sequence ID" value="NZ_JAGXTP010000003.1"/>
</dbReference>
<feature type="non-terminal residue" evidence="2">
    <location>
        <position position="145"/>
    </location>
</feature>
<dbReference type="EMBL" id="JAGXTP010000003">
    <property type="protein sequence ID" value="MBS3850016.1"/>
    <property type="molecule type" value="Genomic_DNA"/>
</dbReference>
<sequence>MPLHVMEKIPYVPCNRQKRRIPSWFSRVFHMVRRPVNQKMTVLSFWGVYSQKGPPYNPPIAEERGAKRRRARKQASEITKKLAITRFQNSDRSEATQTGKKTEKGVDSLTRRAYNPPHWTTLNPGGSHCLVFLAETIWVPGNRRW</sequence>
<evidence type="ECO:0000313" key="3">
    <source>
        <dbReference type="Proteomes" id="UP000678281"/>
    </source>
</evidence>
<comment type="caution">
    <text evidence="2">The sequence shown here is derived from an EMBL/GenBank/DDBJ whole genome shotgun (WGS) entry which is preliminary data.</text>
</comment>
<evidence type="ECO:0000313" key="2">
    <source>
        <dbReference type="EMBL" id="MBS3850016.1"/>
    </source>
</evidence>
<proteinExistence type="predicted"/>
<feature type="compositionally biased region" description="Basic and acidic residues" evidence="1">
    <location>
        <begin position="89"/>
        <end position="110"/>
    </location>
</feature>
<evidence type="ECO:0000256" key="1">
    <source>
        <dbReference type="SAM" id="MobiDB-lite"/>
    </source>
</evidence>
<reference evidence="2" key="1">
    <citation type="submission" date="2021-04" db="EMBL/GenBank/DDBJ databases">
        <title>Devosia litorisediminis sp. nov., isolated from a sand dune.</title>
        <authorList>
            <person name="Park S."/>
            <person name="Yoon J.-H."/>
        </authorList>
    </citation>
    <scope>NUCLEOTIDE SEQUENCE</scope>
    <source>
        <strain evidence="2">BSSL-BM10</strain>
    </source>
</reference>
<organism evidence="2 3">
    <name type="scientific">Devosia litorisediminis</name>
    <dbReference type="NCBI Taxonomy" id="2829817"/>
    <lineage>
        <taxon>Bacteria</taxon>
        <taxon>Pseudomonadati</taxon>
        <taxon>Pseudomonadota</taxon>
        <taxon>Alphaproteobacteria</taxon>
        <taxon>Hyphomicrobiales</taxon>
        <taxon>Devosiaceae</taxon>
        <taxon>Devosia</taxon>
    </lineage>
</organism>
<keyword evidence="3" id="KW-1185">Reference proteome</keyword>
<dbReference type="Proteomes" id="UP000678281">
    <property type="component" value="Unassembled WGS sequence"/>
</dbReference>
<feature type="region of interest" description="Disordered" evidence="1">
    <location>
        <begin position="78"/>
        <end position="118"/>
    </location>
</feature>
<name>A0A942E9F4_9HYPH</name>
<protein>
    <submittedName>
        <fullName evidence="2">Uncharacterized protein</fullName>
    </submittedName>
</protein>
<gene>
    <name evidence="2" type="ORF">KD146_15040</name>
</gene>